<protein>
    <submittedName>
        <fullName evidence="2">Uncharacterized protein</fullName>
    </submittedName>
</protein>
<dbReference type="Gene3D" id="3.30.70.1820">
    <property type="entry name" value="L1 transposable element, RRM domain"/>
    <property type="match status" value="1"/>
</dbReference>
<comment type="caution">
    <text evidence="2">The sequence shown here is derived from an EMBL/GenBank/DDBJ whole genome shotgun (WGS) entry which is preliminary data.</text>
</comment>
<feature type="region of interest" description="Disordered" evidence="1">
    <location>
        <begin position="1"/>
        <end position="25"/>
    </location>
</feature>
<dbReference type="AlphaFoldDB" id="A0AAV7PRF9"/>
<keyword evidence="3" id="KW-1185">Reference proteome</keyword>
<evidence type="ECO:0000313" key="2">
    <source>
        <dbReference type="EMBL" id="KAJ1128090.1"/>
    </source>
</evidence>
<name>A0AAV7PRF9_PLEWA</name>
<gene>
    <name evidence="2" type="ORF">NDU88_006471</name>
</gene>
<reference evidence="2" key="1">
    <citation type="journal article" date="2022" name="bioRxiv">
        <title>Sequencing and chromosome-scale assembly of the giantPleurodeles waltlgenome.</title>
        <authorList>
            <person name="Brown T."/>
            <person name="Elewa A."/>
            <person name="Iarovenko S."/>
            <person name="Subramanian E."/>
            <person name="Araus A.J."/>
            <person name="Petzold A."/>
            <person name="Susuki M."/>
            <person name="Suzuki K.-i.T."/>
            <person name="Hayashi T."/>
            <person name="Toyoda A."/>
            <person name="Oliveira C."/>
            <person name="Osipova E."/>
            <person name="Leigh N.D."/>
            <person name="Simon A."/>
            <person name="Yun M.H."/>
        </authorList>
    </citation>
    <scope>NUCLEOTIDE SEQUENCE</scope>
    <source>
        <strain evidence="2">20211129_DDA</strain>
        <tissue evidence="2">Liver</tissue>
    </source>
</reference>
<dbReference type="EMBL" id="JANPWB010000011">
    <property type="protein sequence ID" value="KAJ1128090.1"/>
    <property type="molecule type" value="Genomic_DNA"/>
</dbReference>
<evidence type="ECO:0000313" key="3">
    <source>
        <dbReference type="Proteomes" id="UP001066276"/>
    </source>
</evidence>
<sequence length="203" mass="23383">MSITFMLQQPRKKSSGPKGEVSVQTGHDLHLEEERVTSSFLTRAYNDLEGDILGFKEKLKQDHKEVHRDVVDKGCRVDSLERAVDEKAADTETLTACLLVLEEQHIILQGKCKDLENHLRHIIDYVRGLFIAIHEDTDSQPPDIVRVHRVAPQRQGSTIVPDVVMRVHFYRDKEQVMKKASGKVHYTTMETRSKSIKIYQWLP</sequence>
<dbReference type="Proteomes" id="UP001066276">
    <property type="component" value="Chromosome 7"/>
</dbReference>
<evidence type="ECO:0000256" key="1">
    <source>
        <dbReference type="SAM" id="MobiDB-lite"/>
    </source>
</evidence>
<accession>A0AAV7PRF9</accession>
<organism evidence="2 3">
    <name type="scientific">Pleurodeles waltl</name>
    <name type="common">Iberian ribbed newt</name>
    <dbReference type="NCBI Taxonomy" id="8319"/>
    <lineage>
        <taxon>Eukaryota</taxon>
        <taxon>Metazoa</taxon>
        <taxon>Chordata</taxon>
        <taxon>Craniata</taxon>
        <taxon>Vertebrata</taxon>
        <taxon>Euteleostomi</taxon>
        <taxon>Amphibia</taxon>
        <taxon>Batrachia</taxon>
        <taxon>Caudata</taxon>
        <taxon>Salamandroidea</taxon>
        <taxon>Salamandridae</taxon>
        <taxon>Pleurodelinae</taxon>
        <taxon>Pleurodeles</taxon>
    </lineage>
</organism>
<proteinExistence type="predicted"/>